<dbReference type="Gene3D" id="3.60.20.10">
    <property type="entry name" value="Glutamine Phosphoribosylpyrophosphate, subunit 1, domain 1"/>
    <property type="match status" value="1"/>
</dbReference>
<dbReference type="PANTHER" id="PTHR43284:SF1">
    <property type="entry name" value="ASPARAGINE SYNTHETASE"/>
    <property type="match status" value="1"/>
</dbReference>
<dbReference type="InterPro" id="IPR006426">
    <property type="entry name" value="Asn_synth_AEB"/>
</dbReference>
<dbReference type="PROSITE" id="PS51278">
    <property type="entry name" value="GATASE_TYPE_2"/>
    <property type="match status" value="1"/>
</dbReference>
<dbReference type="NCBIfam" id="TIGR01536">
    <property type="entry name" value="asn_synth_AEB"/>
    <property type="match status" value="1"/>
</dbReference>
<protein>
    <recommendedName>
        <fullName evidence="3">asparagine synthase (glutamine-hydrolyzing)</fullName>
        <ecNumber evidence="3">6.3.5.4</ecNumber>
    </recommendedName>
</protein>
<feature type="domain" description="Glutamine amidotransferase type-2" evidence="11">
    <location>
        <begin position="2"/>
        <end position="212"/>
    </location>
</feature>
<dbReference type="InterPro" id="IPR001962">
    <property type="entry name" value="Asn_synthase"/>
</dbReference>
<organism evidence="12 13">
    <name type="scientific">Thiobaca trueperi</name>
    <dbReference type="NCBI Taxonomy" id="127458"/>
    <lineage>
        <taxon>Bacteria</taxon>
        <taxon>Pseudomonadati</taxon>
        <taxon>Pseudomonadota</taxon>
        <taxon>Gammaproteobacteria</taxon>
        <taxon>Chromatiales</taxon>
        <taxon>Chromatiaceae</taxon>
        <taxon>Thiobaca</taxon>
    </lineage>
</organism>
<evidence type="ECO:0000256" key="7">
    <source>
        <dbReference type="ARBA" id="ARBA00048741"/>
    </source>
</evidence>
<evidence type="ECO:0000256" key="9">
    <source>
        <dbReference type="PIRSR" id="PIRSR001589-2"/>
    </source>
</evidence>
<dbReference type="EMBL" id="SMAO01000002">
    <property type="protein sequence ID" value="TCT22818.1"/>
    <property type="molecule type" value="Genomic_DNA"/>
</dbReference>
<dbReference type="EC" id="6.3.5.4" evidence="3"/>
<dbReference type="Gene3D" id="3.40.50.620">
    <property type="entry name" value="HUPs"/>
    <property type="match status" value="1"/>
</dbReference>
<reference evidence="12 13" key="1">
    <citation type="submission" date="2019-03" db="EMBL/GenBank/DDBJ databases">
        <title>Genomic Encyclopedia of Type Strains, Phase IV (KMG-IV): sequencing the most valuable type-strain genomes for metagenomic binning, comparative biology and taxonomic classification.</title>
        <authorList>
            <person name="Goeker M."/>
        </authorList>
    </citation>
    <scope>NUCLEOTIDE SEQUENCE [LARGE SCALE GENOMIC DNA]</scope>
    <source>
        <strain evidence="12 13">DSM 13587</strain>
    </source>
</reference>
<feature type="binding site" evidence="9">
    <location>
        <begin position="362"/>
        <end position="363"/>
    </location>
    <ligand>
        <name>ATP</name>
        <dbReference type="ChEBI" id="CHEBI:30616"/>
    </ligand>
</feature>
<dbReference type="Pfam" id="PF00733">
    <property type="entry name" value="Asn_synthase"/>
    <property type="match status" value="1"/>
</dbReference>
<keyword evidence="8" id="KW-0028">Amino-acid biosynthesis</keyword>
<evidence type="ECO:0000313" key="13">
    <source>
        <dbReference type="Proteomes" id="UP000295717"/>
    </source>
</evidence>
<evidence type="ECO:0000259" key="11">
    <source>
        <dbReference type="PROSITE" id="PS51278"/>
    </source>
</evidence>
<dbReference type="InterPro" id="IPR033738">
    <property type="entry name" value="AsnB_N"/>
</dbReference>
<evidence type="ECO:0000313" key="12">
    <source>
        <dbReference type="EMBL" id="TCT22818.1"/>
    </source>
</evidence>
<feature type="binding site" evidence="9">
    <location>
        <position position="99"/>
    </location>
    <ligand>
        <name>L-glutamine</name>
        <dbReference type="ChEBI" id="CHEBI:58359"/>
    </ligand>
</feature>
<evidence type="ECO:0000256" key="3">
    <source>
        <dbReference type="ARBA" id="ARBA00012737"/>
    </source>
</evidence>
<dbReference type="InterPro" id="IPR029055">
    <property type="entry name" value="Ntn_hydrolases_N"/>
</dbReference>
<dbReference type="OrthoDB" id="9763290at2"/>
<dbReference type="GO" id="GO:0004066">
    <property type="term" value="F:asparagine synthase (glutamine-hydrolyzing) activity"/>
    <property type="evidence" value="ECO:0007669"/>
    <property type="project" value="UniProtKB-EC"/>
</dbReference>
<dbReference type="InterPro" id="IPR017932">
    <property type="entry name" value="GATase_2_dom"/>
</dbReference>
<keyword evidence="4 9" id="KW-0547">Nucleotide-binding</keyword>
<evidence type="ECO:0000256" key="4">
    <source>
        <dbReference type="ARBA" id="ARBA00022741"/>
    </source>
</evidence>
<name>A0A4R3N1A2_9GAMM</name>
<dbReference type="CDD" id="cd01991">
    <property type="entry name" value="Asn_synthase_B_C"/>
    <property type="match status" value="1"/>
</dbReference>
<evidence type="ECO:0000256" key="5">
    <source>
        <dbReference type="ARBA" id="ARBA00022840"/>
    </source>
</evidence>
<comment type="pathway">
    <text evidence="1">Amino-acid biosynthesis; L-asparagine biosynthesis; L-asparagine from L-aspartate (L-Gln route): step 1/1.</text>
</comment>
<feature type="site" description="Important for beta-aspartyl-AMP intermediate formation" evidence="10">
    <location>
        <position position="364"/>
    </location>
</feature>
<keyword evidence="8" id="KW-0061">Asparagine biosynthesis</keyword>
<dbReference type="GO" id="GO:0006529">
    <property type="term" value="P:asparagine biosynthetic process"/>
    <property type="evidence" value="ECO:0007669"/>
    <property type="project" value="UniProtKB-KW"/>
</dbReference>
<comment type="similarity">
    <text evidence="2">Belongs to the asparagine synthetase family.</text>
</comment>
<dbReference type="AlphaFoldDB" id="A0A4R3N1A2"/>
<gene>
    <name evidence="12" type="ORF">EDC35_102149</name>
</gene>
<accession>A0A4R3N1A2</accession>
<dbReference type="SUPFAM" id="SSF56235">
    <property type="entry name" value="N-terminal nucleophile aminohydrolases (Ntn hydrolases)"/>
    <property type="match status" value="1"/>
</dbReference>
<dbReference type="InterPro" id="IPR014729">
    <property type="entry name" value="Rossmann-like_a/b/a_fold"/>
</dbReference>
<evidence type="ECO:0000256" key="1">
    <source>
        <dbReference type="ARBA" id="ARBA00005187"/>
    </source>
</evidence>
<dbReference type="InterPro" id="IPR051786">
    <property type="entry name" value="ASN_synthetase/amidase"/>
</dbReference>
<evidence type="ECO:0000256" key="8">
    <source>
        <dbReference type="PIRSR" id="PIRSR001589-1"/>
    </source>
</evidence>
<dbReference type="Proteomes" id="UP000295717">
    <property type="component" value="Unassembled WGS sequence"/>
</dbReference>
<feature type="active site" description="For GATase activity" evidence="8">
    <location>
        <position position="2"/>
    </location>
</feature>
<feature type="binding site" evidence="9">
    <location>
        <position position="288"/>
    </location>
    <ligand>
        <name>ATP</name>
        <dbReference type="ChEBI" id="CHEBI:30616"/>
    </ligand>
</feature>
<evidence type="ECO:0000256" key="6">
    <source>
        <dbReference type="ARBA" id="ARBA00022962"/>
    </source>
</evidence>
<dbReference type="GO" id="GO:0005524">
    <property type="term" value="F:ATP binding"/>
    <property type="evidence" value="ECO:0007669"/>
    <property type="project" value="UniProtKB-KW"/>
</dbReference>
<dbReference type="PANTHER" id="PTHR43284">
    <property type="entry name" value="ASPARAGINE SYNTHETASE (GLUTAMINE-HYDROLYZING)"/>
    <property type="match status" value="1"/>
</dbReference>
<sequence length="606" mass="67294">MCGIAGFILRDGQRPDPEQLARMAARLAHRGPDDQGIHCNGPVGLAQTRLSIIGLATGHQPMVSADGRLALAANGEVYNYIELNAELRARGLTPRTDSDSETILLSYAAHGLDFLYRLRGMYAFALHDARTGRLILGRDRLGIKPLFYVCLPDRIAFASEIKALLPILPERPQVAPGALRQFLQNQFASGEETLIAGIKRVLPGEALVIDADLRIERHRYWSALDVTPRAIGFDEACDELDGLMDAAMREHMRSDVPFGLFLSGGVDSAVLAAMLDAHGAGRIKSFSVGYRGTVMAHELDEAARVAAHFGLDHRPLELELTQVFGRIPHSIWCADELMRDYACLPTSILAETAGAELKVVFSGEGGDEVFAGYGRYHPRFAERWFKAMRYPGSGGFRTRGQWAGRWSRRLFGPALRDAPGADRAPFLRAWGETPASWSDMQRRQYTDLVTALPDNLLVKTDRLLMGFGVEGRVPFLDHRLVEFGLALPDDLKVHRHRGKWLLKRWAGPLLPPGHLERPKRGFHVPVGDWLCGEVAEAVGQRLIGNRGIRDWFRVESIPALVAARQRVQGGGRELFGLMQFAIWHRLFIEEPGLKPAPDEDPLEWIG</sequence>
<evidence type="ECO:0000256" key="10">
    <source>
        <dbReference type="PIRSR" id="PIRSR001589-3"/>
    </source>
</evidence>
<dbReference type="RefSeq" id="WP_132975951.1">
    <property type="nucleotide sequence ID" value="NZ_SMAO01000002.1"/>
</dbReference>
<proteinExistence type="inferred from homology"/>
<dbReference type="GO" id="GO:0005829">
    <property type="term" value="C:cytosol"/>
    <property type="evidence" value="ECO:0007669"/>
    <property type="project" value="TreeGrafter"/>
</dbReference>
<comment type="caution">
    <text evidence="12">The sequence shown here is derived from an EMBL/GenBank/DDBJ whole genome shotgun (WGS) entry which is preliminary data.</text>
</comment>
<comment type="catalytic activity">
    <reaction evidence="7">
        <text>L-aspartate + L-glutamine + ATP + H2O = L-asparagine + L-glutamate + AMP + diphosphate + H(+)</text>
        <dbReference type="Rhea" id="RHEA:12228"/>
        <dbReference type="ChEBI" id="CHEBI:15377"/>
        <dbReference type="ChEBI" id="CHEBI:15378"/>
        <dbReference type="ChEBI" id="CHEBI:29985"/>
        <dbReference type="ChEBI" id="CHEBI:29991"/>
        <dbReference type="ChEBI" id="CHEBI:30616"/>
        <dbReference type="ChEBI" id="CHEBI:33019"/>
        <dbReference type="ChEBI" id="CHEBI:58048"/>
        <dbReference type="ChEBI" id="CHEBI:58359"/>
        <dbReference type="ChEBI" id="CHEBI:456215"/>
        <dbReference type="EC" id="6.3.5.4"/>
    </reaction>
</comment>
<dbReference type="PIRSF" id="PIRSF001589">
    <property type="entry name" value="Asn_synthetase_glu-h"/>
    <property type="match status" value="1"/>
</dbReference>
<dbReference type="SUPFAM" id="SSF52402">
    <property type="entry name" value="Adenine nucleotide alpha hydrolases-like"/>
    <property type="match status" value="1"/>
</dbReference>
<keyword evidence="13" id="KW-1185">Reference proteome</keyword>
<keyword evidence="5 9" id="KW-0067">ATP-binding</keyword>
<keyword evidence="6 8" id="KW-0315">Glutamine amidotransferase</keyword>
<dbReference type="CDD" id="cd00712">
    <property type="entry name" value="AsnB"/>
    <property type="match status" value="1"/>
</dbReference>
<dbReference type="Pfam" id="PF13537">
    <property type="entry name" value="GATase_7"/>
    <property type="match status" value="1"/>
</dbReference>
<evidence type="ECO:0000256" key="2">
    <source>
        <dbReference type="ARBA" id="ARBA00005752"/>
    </source>
</evidence>